<dbReference type="Pfam" id="PF13816">
    <property type="entry name" value="Dehydratase_hem"/>
    <property type="match status" value="1"/>
</dbReference>
<dbReference type="Proteomes" id="UP000524237">
    <property type="component" value="Unassembled WGS sequence"/>
</dbReference>
<protein>
    <submittedName>
        <fullName evidence="7">Aldoxime dehydratase</fullName>
        <ecNumber evidence="7">4.99.1.5</ecNumber>
    </submittedName>
</protein>
<evidence type="ECO:0000256" key="1">
    <source>
        <dbReference type="ARBA" id="ARBA00001970"/>
    </source>
</evidence>
<keyword evidence="4" id="KW-0408">Iron</keyword>
<proteinExistence type="inferred from homology"/>
<dbReference type="InterPro" id="IPR025702">
    <property type="entry name" value="OXD"/>
</dbReference>
<keyword evidence="5 7" id="KW-0456">Lyase</keyword>
<dbReference type="EMBL" id="JACGWU010000009">
    <property type="protein sequence ID" value="MBA8829953.1"/>
    <property type="molecule type" value="Genomic_DNA"/>
</dbReference>
<evidence type="ECO:0000256" key="6">
    <source>
        <dbReference type="ARBA" id="ARBA00034312"/>
    </source>
</evidence>
<name>A0A7W3PQ66_9MICO</name>
<accession>A0A7W3PQ66</accession>
<keyword evidence="2" id="KW-0349">Heme</keyword>
<comment type="similarity">
    <text evidence="6">Belongs to the heme-containing dehydratase family.</text>
</comment>
<evidence type="ECO:0000313" key="8">
    <source>
        <dbReference type="Proteomes" id="UP000524237"/>
    </source>
</evidence>
<evidence type="ECO:0000256" key="2">
    <source>
        <dbReference type="ARBA" id="ARBA00022617"/>
    </source>
</evidence>
<keyword evidence="3" id="KW-0479">Metal-binding</keyword>
<evidence type="ECO:0000256" key="5">
    <source>
        <dbReference type="ARBA" id="ARBA00023239"/>
    </source>
</evidence>
<comment type="caution">
    <text evidence="7">The sequence shown here is derived from an EMBL/GenBank/DDBJ whole genome shotgun (WGS) entry which is preliminary data.</text>
</comment>
<evidence type="ECO:0000313" key="7">
    <source>
        <dbReference type="EMBL" id="MBA8829953.1"/>
    </source>
</evidence>
<dbReference type="GO" id="GO:0046872">
    <property type="term" value="F:metal ion binding"/>
    <property type="evidence" value="ECO:0007669"/>
    <property type="project" value="UniProtKB-KW"/>
</dbReference>
<dbReference type="RefSeq" id="WP_182485370.1">
    <property type="nucleotide sequence ID" value="NZ_JACGWU010000009.1"/>
</dbReference>
<gene>
    <name evidence="7" type="ORF">FB555_002080</name>
</gene>
<evidence type="ECO:0000256" key="4">
    <source>
        <dbReference type="ARBA" id="ARBA00023004"/>
    </source>
</evidence>
<reference evidence="7 8" key="1">
    <citation type="submission" date="2020-07" db="EMBL/GenBank/DDBJ databases">
        <title>Sequencing the genomes of 1000 actinobacteria strains.</title>
        <authorList>
            <person name="Klenk H.-P."/>
        </authorList>
    </citation>
    <scope>NUCLEOTIDE SEQUENCE [LARGE SCALE GENOMIC DNA]</scope>
    <source>
        <strain evidence="7 8">DSM 23737</strain>
    </source>
</reference>
<sequence length="334" mass="37510">MPGFSAKIDGPVTFAYYGVQTMEGKDSIGVAEFREWINATSALSSGPDYREYAEFVDSAGFYTWISIGYWRGDAQRFSDWSSGPKHQSFWESPARLTQTSGYFREVLQTPAERLETLYSDAAMCAGANGGTVPMSSPIQEHNYWGSMRDRIRASGNDALLSSSSASAARSTSTQERHGRVLISGKANLATIRSGEHYEGLIGREKEIYDRELVPSVVEGMLYLRDNPVESGCYSCRHMTETTHSGDTLERKFAVAHFVSLRHLEVWSESHPSHLKIFNRFIEMAQELKGAIKLRLWHEVLVTEAPAQYFEYLNCHEATGMLPYRESVFSSSSRS</sequence>
<keyword evidence="8" id="KW-1185">Reference proteome</keyword>
<organism evidence="7 8">
    <name type="scientific">Alpinimonas psychrophila</name>
    <dbReference type="NCBI Taxonomy" id="748908"/>
    <lineage>
        <taxon>Bacteria</taxon>
        <taxon>Bacillati</taxon>
        <taxon>Actinomycetota</taxon>
        <taxon>Actinomycetes</taxon>
        <taxon>Micrococcales</taxon>
        <taxon>Microbacteriaceae</taxon>
        <taxon>Alpinimonas</taxon>
    </lineage>
</organism>
<comment type="cofactor">
    <cofactor evidence="1">
        <name>heme b</name>
        <dbReference type="ChEBI" id="CHEBI:60344"/>
    </cofactor>
</comment>
<dbReference type="AlphaFoldDB" id="A0A7W3PQ66"/>
<dbReference type="GO" id="GO:0016829">
    <property type="term" value="F:lyase activity"/>
    <property type="evidence" value="ECO:0007669"/>
    <property type="project" value="UniProtKB-KW"/>
</dbReference>
<evidence type="ECO:0000256" key="3">
    <source>
        <dbReference type="ARBA" id="ARBA00022723"/>
    </source>
</evidence>
<dbReference type="EC" id="4.99.1.5" evidence="7"/>